<gene>
    <name evidence="2" type="ORF">CCACVL1_07195</name>
</gene>
<feature type="compositionally biased region" description="Low complexity" evidence="1">
    <location>
        <begin position="23"/>
        <end position="52"/>
    </location>
</feature>
<feature type="region of interest" description="Disordered" evidence="1">
    <location>
        <begin position="1"/>
        <end position="52"/>
    </location>
</feature>
<reference evidence="2 3" key="1">
    <citation type="submission" date="2013-09" db="EMBL/GenBank/DDBJ databases">
        <title>Corchorus capsularis genome sequencing.</title>
        <authorList>
            <person name="Alam M."/>
            <person name="Haque M.S."/>
            <person name="Islam M.S."/>
            <person name="Emdad E.M."/>
            <person name="Islam M.M."/>
            <person name="Ahmed B."/>
            <person name="Halim A."/>
            <person name="Hossen Q.M.M."/>
            <person name="Hossain M.Z."/>
            <person name="Ahmed R."/>
            <person name="Khan M.M."/>
            <person name="Islam R."/>
            <person name="Rashid M.M."/>
            <person name="Khan S.A."/>
            <person name="Rahman M.S."/>
            <person name="Alam M."/>
        </authorList>
    </citation>
    <scope>NUCLEOTIDE SEQUENCE [LARGE SCALE GENOMIC DNA]</scope>
    <source>
        <strain evidence="3">cv. CVL-1</strain>
        <tissue evidence="2">Whole seedling</tissue>
    </source>
</reference>
<evidence type="ECO:0000313" key="2">
    <source>
        <dbReference type="EMBL" id="OMO91208.1"/>
    </source>
</evidence>
<keyword evidence="3" id="KW-1185">Reference proteome</keyword>
<accession>A0A1R3J8P1</accession>
<name>A0A1R3J8P1_COCAP</name>
<dbReference type="EMBL" id="AWWV01008350">
    <property type="protein sequence ID" value="OMO91208.1"/>
    <property type="molecule type" value="Genomic_DNA"/>
</dbReference>
<evidence type="ECO:0000313" key="3">
    <source>
        <dbReference type="Proteomes" id="UP000188268"/>
    </source>
</evidence>
<dbReference type="Proteomes" id="UP000188268">
    <property type="component" value="Unassembled WGS sequence"/>
</dbReference>
<proteinExistence type="predicted"/>
<dbReference type="AlphaFoldDB" id="A0A1R3J8P1"/>
<dbReference type="Gramene" id="OMO91208">
    <property type="protein sequence ID" value="OMO91208"/>
    <property type="gene ID" value="CCACVL1_07195"/>
</dbReference>
<protein>
    <submittedName>
        <fullName evidence="2">Trihelix transcription factor GT-2-like protein</fullName>
    </submittedName>
</protein>
<organism evidence="2 3">
    <name type="scientific">Corchorus capsularis</name>
    <name type="common">Jute</name>
    <dbReference type="NCBI Taxonomy" id="210143"/>
    <lineage>
        <taxon>Eukaryota</taxon>
        <taxon>Viridiplantae</taxon>
        <taxon>Streptophyta</taxon>
        <taxon>Embryophyta</taxon>
        <taxon>Tracheophyta</taxon>
        <taxon>Spermatophyta</taxon>
        <taxon>Magnoliopsida</taxon>
        <taxon>eudicotyledons</taxon>
        <taxon>Gunneridae</taxon>
        <taxon>Pentapetalae</taxon>
        <taxon>rosids</taxon>
        <taxon>malvids</taxon>
        <taxon>Malvales</taxon>
        <taxon>Malvaceae</taxon>
        <taxon>Grewioideae</taxon>
        <taxon>Apeibeae</taxon>
        <taxon>Corchorus</taxon>
    </lineage>
</organism>
<sequence>MTWQSSAVDTKPFSSLPNTLKASLNSSSDRCPSSSSESVSVEDSNSNSTISSDHSITSIIFPIFFDLELEGRRKRKRKWNDFCERLMKVVIQKQEDLQKKIGVNLSQSEDAHQNQGQLDSSSNVYGRLLRALQP</sequence>
<evidence type="ECO:0000256" key="1">
    <source>
        <dbReference type="SAM" id="MobiDB-lite"/>
    </source>
</evidence>
<feature type="compositionally biased region" description="Polar residues" evidence="1">
    <location>
        <begin position="1"/>
        <end position="22"/>
    </location>
</feature>
<comment type="caution">
    <text evidence="2">The sequence shown here is derived from an EMBL/GenBank/DDBJ whole genome shotgun (WGS) entry which is preliminary data.</text>
</comment>